<feature type="region of interest" description="Disordered" evidence="1">
    <location>
        <begin position="53"/>
        <end position="87"/>
    </location>
</feature>
<dbReference type="Gene3D" id="3.30.450.20">
    <property type="entry name" value="PAS domain"/>
    <property type="match status" value="1"/>
</dbReference>
<reference evidence="2" key="1">
    <citation type="submission" date="2021-01" db="EMBL/GenBank/DDBJ databases">
        <authorList>
            <person name="Corre E."/>
            <person name="Pelletier E."/>
            <person name="Niang G."/>
            <person name="Scheremetjew M."/>
            <person name="Finn R."/>
            <person name="Kale V."/>
            <person name="Holt S."/>
            <person name="Cochrane G."/>
            <person name="Meng A."/>
            <person name="Brown T."/>
            <person name="Cohen L."/>
        </authorList>
    </citation>
    <scope>NUCLEOTIDE SEQUENCE</scope>
    <source>
        <strain evidence="2">CCMP1381</strain>
    </source>
</reference>
<evidence type="ECO:0008006" key="3">
    <source>
        <dbReference type="Google" id="ProtNLM"/>
    </source>
</evidence>
<organism evidence="2">
    <name type="scientific">Octactis speculum</name>
    <dbReference type="NCBI Taxonomy" id="3111310"/>
    <lineage>
        <taxon>Eukaryota</taxon>
        <taxon>Sar</taxon>
        <taxon>Stramenopiles</taxon>
        <taxon>Ochrophyta</taxon>
        <taxon>Dictyochophyceae</taxon>
        <taxon>Dictyochales</taxon>
        <taxon>Dictyochaceae</taxon>
        <taxon>Octactis</taxon>
    </lineage>
</organism>
<proteinExistence type="predicted"/>
<feature type="compositionally biased region" description="Basic and acidic residues" evidence="1">
    <location>
        <begin position="53"/>
        <end position="79"/>
    </location>
</feature>
<dbReference type="InterPro" id="IPR035965">
    <property type="entry name" value="PAS-like_dom_sf"/>
</dbReference>
<protein>
    <recommendedName>
        <fullName evidence="3">BZIP domain-containing protein</fullName>
    </recommendedName>
</protein>
<name>A0A7S2FL25_9STRA</name>
<evidence type="ECO:0000313" key="2">
    <source>
        <dbReference type="EMBL" id="CAD9401940.1"/>
    </source>
</evidence>
<dbReference type="EMBL" id="HBGS01016863">
    <property type="protein sequence ID" value="CAD9401940.1"/>
    <property type="molecule type" value="Transcribed_RNA"/>
</dbReference>
<dbReference type="CDD" id="cd14686">
    <property type="entry name" value="bZIP"/>
    <property type="match status" value="1"/>
</dbReference>
<dbReference type="SUPFAM" id="SSF55785">
    <property type="entry name" value="PYP-like sensor domain (PAS domain)"/>
    <property type="match status" value="1"/>
</dbReference>
<dbReference type="AlphaFoldDB" id="A0A7S2FL25"/>
<evidence type="ECO:0000256" key="1">
    <source>
        <dbReference type="SAM" id="MobiDB-lite"/>
    </source>
</evidence>
<sequence>MNSSLQGEFTGARTPVVGIYEDSSAFFDILSRRQAHQPTLLQSTHQHYAANEKNAEHLNQKPGDAESTPRRESTKERNRLNAKKSRMRLKNHQQNLVEKIADLTEKCRVGGLERQDIQQRNQIIKDEHRKLVQLVLDQRAVGCLFWDTWNTVLAPDFIMCLPVTPYRYFDPLEVRNGRRVCHGIEGMLRDVASLAELMLAFEHEQGKNTPGKICFTMDHTEEVQVANMFYSRWTMEFMVHPPLVSFAVRGFVQAWINIDKKLQSLSLHFDTLNVIKKLNSSPGFEMIPNTCELALQASNKARIITSALPPHVIEHVNDAWLQLFEYRIEEVKNCTLDVTDGPLSDKNKLRSLIEYGKYFLARSSVVVQYKKNGQPFWSLVRIMTLRNQHNRPHRYGPYNGGVENFHYLFVFEVINR</sequence>
<accession>A0A7S2FL25</accession>
<gene>
    <name evidence="2" type="ORF">DSPE1174_LOCUS8849</name>
</gene>